<protein>
    <submittedName>
        <fullName evidence="1">Uncharacterized protein</fullName>
    </submittedName>
</protein>
<proteinExistence type="predicted"/>
<dbReference type="EMBL" id="FLUV01002205">
    <property type="protein sequence ID" value="SBW27337.1"/>
    <property type="molecule type" value="Genomic_DNA"/>
</dbReference>
<accession>A0A1C3PBZ4</accession>
<dbReference type="AlphaFoldDB" id="A0A1C3PBZ4"/>
<dbReference type="Proteomes" id="UP000199013">
    <property type="component" value="Unassembled WGS sequence"/>
</dbReference>
<name>A0A1C3PBZ4_9ACTN</name>
<sequence>MADDRQGDNGTATDADPVAQIREVRRLVAERQAAELRERRERAGGRR</sequence>
<organism evidence="1 2">
    <name type="scientific">Candidatus Protofrankia californiensis</name>
    <dbReference type="NCBI Taxonomy" id="1839754"/>
    <lineage>
        <taxon>Bacteria</taxon>
        <taxon>Bacillati</taxon>
        <taxon>Actinomycetota</taxon>
        <taxon>Actinomycetes</taxon>
        <taxon>Frankiales</taxon>
        <taxon>Frankiaceae</taxon>
        <taxon>Protofrankia</taxon>
    </lineage>
</organism>
<keyword evidence="2" id="KW-1185">Reference proteome</keyword>
<evidence type="ECO:0000313" key="1">
    <source>
        <dbReference type="EMBL" id="SBW27337.1"/>
    </source>
</evidence>
<evidence type="ECO:0000313" key="2">
    <source>
        <dbReference type="Proteomes" id="UP000199013"/>
    </source>
</evidence>
<gene>
    <name evidence="1" type="ORF">FDG2_5282</name>
</gene>
<reference evidence="2" key="1">
    <citation type="submission" date="2016-02" db="EMBL/GenBank/DDBJ databases">
        <authorList>
            <person name="Wibberg D."/>
        </authorList>
    </citation>
    <scope>NUCLEOTIDE SEQUENCE [LARGE SCALE GENOMIC DNA]</scope>
</reference>